<sequence length="68" mass="7399">MLFSKHGDGAGDNSDDREDRRLNGDNDGGILIPACRYSVESEGDESGDEDGEIYVPSRLSSDRHSVIN</sequence>
<gene>
    <name evidence="2" type="ORF">ARALYDRAFT_655356</name>
    <name evidence="3" type="ORF">ARALYDRAFT_683678</name>
</gene>
<evidence type="ECO:0000256" key="1">
    <source>
        <dbReference type="SAM" id="MobiDB-lite"/>
    </source>
</evidence>
<dbReference type="AlphaFoldDB" id="D7MLZ6"/>
<evidence type="ECO:0000313" key="4">
    <source>
        <dbReference type="Proteomes" id="UP000008694"/>
    </source>
</evidence>
<dbReference type="Gramene" id="Al_scaffold_0008_498">
    <property type="protein sequence ID" value="Al_scaffold_0008_498"/>
    <property type="gene ID" value="Al_scaffold_0008_498"/>
</dbReference>
<organism evidence="4">
    <name type="scientific">Arabidopsis lyrata subsp. lyrata</name>
    <name type="common">Lyre-leaved rock-cress</name>
    <dbReference type="NCBI Taxonomy" id="81972"/>
    <lineage>
        <taxon>Eukaryota</taxon>
        <taxon>Viridiplantae</taxon>
        <taxon>Streptophyta</taxon>
        <taxon>Embryophyta</taxon>
        <taxon>Tracheophyta</taxon>
        <taxon>Spermatophyta</taxon>
        <taxon>Magnoliopsida</taxon>
        <taxon>eudicotyledons</taxon>
        <taxon>Gunneridae</taxon>
        <taxon>Pentapetalae</taxon>
        <taxon>rosids</taxon>
        <taxon>malvids</taxon>
        <taxon>Brassicales</taxon>
        <taxon>Brassicaceae</taxon>
        <taxon>Camelineae</taxon>
        <taxon>Arabidopsis</taxon>
    </lineage>
</organism>
<dbReference type="EMBL" id="GL348720">
    <property type="protein sequence ID" value="EFH39823.1"/>
    <property type="molecule type" value="Genomic_DNA"/>
</dbReference>
<reference evidence="3" key="1">
    <citation type="submission" date="2009-11" db="EMBL/GenBank/DDBJ databases">
        <authorList>
            <consortium name="US DOE Joint Genome Institute (JGI-PGF)"/>
            <person name="Ottilar R."/>
            <person name="Schmutz J."/>
            <person name="Salamov A."/>
            <person name="Cheng J.F."/>
            <person name="Lucas S."/>
            <person name="Pitluck S."/>
            <person name="Gundlach H."/>
            <person name="Guo Y."/>
            <person name="Haberer G."/>
            <person name="Nasrallah J."/>
            <person name="Mayer K.F.X."/>
            <person name="van de Peer Y."/>
            <person name="Weigel D."/>
            <person name="Grigoriev I.V."/>
        </authorList>
    </citation>
    <scope>NUCLEOTIDE SEQUENCE</scope>
</reference>
<evidence type="ECO:0000313" key="2">
    <source>
        <dbReference type="EMBL" id="EFH39229.1"/>
    </source>
</evidence>
<dbReference type="Proteomes" id="UP000008694">
    <property type="component" value="Unassembled WGS sequence"/>
</dbReference>
<reference evidence="3" key="2">
    <citation type="submission" date="2010-06" db="EMBL/GenBank/DDBJ databases">
        <title>The basis of rapid genome size change in Arabidopsis.</title>
        <authorList>
            <person name="Bakker E."/>
            <person name="Bergelson J."/>
            <person name="Cheng J.F."/>
            <person name="Clark R.M."/>
            <person name="Fawcett J."/>
            <person name="Gaut B."/>
            <person name="Grigoriev I."/>
            <person name="Gundlach H."/>
            <person name="Guo Y."/>
            <person name="Haberer G."/>
            <person name="Hollister J."/>
            <person name="Hu T.T."/>
            <person name="Mayer K.F.X."/>
            <person name="Nasrallah J."/>
            <person name="Nordborg M."/>
            <person name="Otillar R."/>
            <person name="Pattyn P."/>
            <person name="Schmutz J."/>
            <person name="Spannagl M."/>
            <person name="van de Peer Y."/>
            <person name="Wang X."/>
            <person name="Weigel D."/>
            <person name="Yang L."/>
        </authorList>
    </citation>
    <scope>NUCLEOTIDE SEQUENCE</scope>
</reference>
<feature type="compositionally biased region" description="Acidic residues" evidence="1">
    <location>
        <begin position="41"/>
        <end position="52"/>
    </location>
</feature>
<dbReference type="HOGENOM" id="CLU_2797428_0_0_1"/>
<keyword evidence="4" id="KW-1185">Reference proteome</keyword>
<dbReference type="Gramene" id="Al_scaffold_0066_2">
    <property type="protein sequence ID" value="Al_scaffold_0066_2"/>
    <property type="gene ID" value="Al_scaffold_0066_2"/>
</dbReference>
<accession>D7MLZ6</accession>
<dbReference type="EMBL" id="GL348766">
    <property type="protein sequence ID" value="EFH39229.1"/>
    <property type="molecule type" value="Genomic_DNA"/>
</dbReference>
<proteinExistence type="predicted"/>
<evidence type="ECO:0000313" key="3">
    <source>
        <dbReference type="EMBL" id="EFH39823.1"/>
    </source>
</evidence>
<reference evidence="4" key="3">
    <citation type="journal article" date="2011" name="Nat. Genet.">
        <title>The Arabidopsis lyrata genome sequence and the basis of rapid genome size change.</title>
        <authorList>
            <person name="Hu T.T."/>
            <person name="Pattyn P."/>
            <person name="Bakker E.G."/>
            <person name="Cao J."/>
            <person name="Cheng J.-F."/>
            <person name="Clark R.M."/>
            <person name="Fahlgren N."/>
            <person name="Fawcett J.A."/>
            <person name="Grimwood J."/>
            <person name="Gundlach H."/>
            <person name="Haberer G."/>
            <person name="Hollister J.D."/>
            <person name="Ossowski S."/>
            <person name="Ottilar R.P."/>
            <person name="Salamov A.A."/>
            <person name="Schneeberger K."/>
            <person name="Spannagl M."/>
            <person name="Wang X."/>
            <person name="Yang L."/>
            <person name="Nasrallah M.E."/>
            <person name="Bergelson J."/>
            <person name="Carrington J.C."/>
            <person name="Gaut B.S."/>
            <person name="Schmutz J."/>
            <person name="Mayer K.F.X."/>
            <person name="Van de Peer Y."/>
            <person name="Grigoriev I.V."/>
            <person name="Nordborg M."/>
            <person name="Weigel D."/>
            <person name="Guo Y.-L."/>
        </authorList>
    </citation>
    <scope>NUCLEOTIDE SEQUENCE [LARGE SCALE GENOMIC DNA]</scope>
    <source>
        <strain evidence="4">cv. MN47</strain>
    </source>
</reference>
<protein>
    <submittedName>
        <fullName evidence="3">Predicted protein</fullName>
    </submittedName>
</protein>
<name>D7MLZ6_ARALL</name>
<feature type="region of interest" description="Disordered" evidence="1">
    <location>
        <begin position="1"/>
        <end position="68"/>
    </location>
</feature>